<keyword evidence="2" id="KW-0813">Transport</keyword>
<keyword evidence="4" id="KW-0997">Cell inner membrane</keyword>
<protein>
    <submittedName>
        <fullName evidence="11">Branched-chain amino acid ABC transporter permease</fullName>
    </submittedName>
</protein>
<dbReference type="GO" id="GO:1903806">
    <property type="term" value="P:L-isoleucine import across plasma membrane"/>
    <property type="evidence" value="ECO:0007669"/>
    <property type="project" value="TreeGrafter"/>
</dbReference>
<comment type="caution">
    <text evidence="11">The sequence shown here is derived from an EMBL/GenBank/DDBJ whole genome shotgun (WGS) entry which is preliminary data.</text>
</comment>
<evidence type="ECO:0000256" key="8">
    <source>
        <dbReference type="ARBA" id="ARBA00023136"/>
    </source>
</evidence>
<keyword evidence="3" id="KW-1003">Cell membrane</keyword>
<dbReference type="GO" id="GO:0015188">
    <property type="term" value="F:L-isoleucine transmembrane transporter activity"/>
    <property type="evidence" value="ECO:0007669"/>
    <property type="project" value="TreeGrafter"/>
</dbReference>
<feature type="transmembrane region" description="Helical" evidence="10">
    <location>
        <begin position="113"/>
        <end position="133"/>
    </location>
</feature>
<comment type="subcellular location">
    <subcellularLocation>
        <location evidence="1">Cell membrane</location>
        <topology evidence="1">Multi-pass membrane protein</topology>
    </subcellularLocation>
</comment>
<proteinExistence type="inferred from homology"/>
<accession>A0A6M0QX49</accession>
<dbReference type="RefSeq" id="WP_164627987.1">
    <property type="nucleotide sequence ID" value="NZ_JAAIVJ010000018.1"/>
</dbReference>
<keyword evidence="8 10" id="KW-0472">Membrane</keyword>
<dbReference type="PANTHER" id="PTHR11795:SF371">
    <property type="entry name" value="HIGH-AFFINITY BRANCHED-CHAIN AMINO ACID TRANSPORT SYSTEM PERMEASE PROTEIN LIVH"/>
    <property type="match status" value="1"/>
</dbReference>
<dbReference type="Pfam" id="PF02653">
    <property type="entry name" value="BPD_transp_2"/>
    <property type="match status" value="1"/>
</dbReference>
<name>A0A6M0QX49_9RHOB</name>
<dbReference type="GO" id="GO:0005886">
    <property type="term" value="C:plasma membrane"/>
    <property type="evidence" value="ECO:0007669"/>
    <property type="project" value="UniProtKB-SubCell"/>
</dbReference>
<evidence type="ECO:0000256" key="2">
    <source>
        <dbReference type="ARBA" id="ARBA00022448"/>
    </source>
</evidence>
<feature type="transmembrane region" description="Helical" evidence="10">
    <location>
        <begin position="47"/>
        <end position="66"/>
    </location>
</feature>
<feature type="transmembrane region" description="Helical" evidence="10">
    <location>
        <begin position="169"/>
        <end position="187"/>
    </location>
</feature>
<evidence type="ECO:0000256" key="10">
    <source>
        <dbReference type="SAM" id="Phobius"/>
    </source>
</evidence>
<evidence type="ECO:0000256" key="9">
    <source>
        <dbReference type="ARBA" id="ARBA00037998"/>
    </source>
</evidence>
<sequence length="337" mass="36217">MSDVLNGLLHLTSMLVIPGLAYGSQLALGALGVTLIFGVLRFSSFAHAEGLSLGTALTILFTIWLQGHGVSLGVLPTALLGMLLAMPVMALIFIATDRALYRHFRRINARAEVFMIVSAGVMLMMNGVIRLMIGADGRDFEDGARFIVSARGFRDWSGLAEPLVIKTSQMLTIAVAVLATAGLFWFLGRTQAGRSMRAYADNRNLALLSGVDPDRIVRLTWVLVAVLSVLAGVLFGLDKGYRPFVYQQLLLPMFAAAVVGGLGSPIGAIVGSMIVAFSELALTFAWKKALAYFLPAAMAPESMMQLLSTEYKFAVSFLILVVVLLVRPAGLYGKVSR</sequence>
<gene>
    <name evidence="11" type="ORF">G4Z14_17230</name>
</gene>
<evidence type="ECO:0000313" key="11">
    <source>
        <dbReference type="EMBL" id="NEY92035.1"/>
    </source>
</evidence>
<evidence type="ECO:0000256" key="3">
    <source>
        <dbReference type="ARBA" id="ARBA00022475"/>
    </source>
</evidence>
<dbReference type="InterPro" id="IPR001851">
    <property type="entry name" value="ABC_transp_permease"/>
</dbReference>
<feature type="transmembrane region" description="Helical" evidence="10">
    <location>
        <begin position="216"/>
        <end position="237"/>
    </location>
</feature>
<evidence type="ECO:0000256" key="6">
    <source>
        <dbReference type="ARBA" id="ARBA00022970"/>
    </source>
</evidence>
<keyword evidence="12" id="KW-1185">Reference proteome</keyword>
<dbReference type="GO" id="GO:0005304">
    <property type="term" value="F:L-valine transmembrane transporter activity"/>
    <property type="evidence" value="ECO:0007669"/>
    <property type="project" value="TreeGrafter"/>
</dbReference>
<feature type="transmembrane region" description="Helical" evidence="10">
    <location>
        <begin position="313"/>
        <end position="333"/>
    </location>
</feature>
<dbReference type="InterPro" id="IPR052157">
    <property type="entry name" value="BCAA_transport_permease"/>
</dbReference>
<feature type="transmembrane region" description="Helical" evidence="10">
    <location>
        <begin position="78"/>
        <end position="101"/>
    </location>
</feature>
<reference evidence="11 12" key="1">
    <citation type="submission" date="2020-02" db="EMBL/GenBank/DDBJ databases">
        <authorList>
            <person name="Chen W.-M."/>
        </authorList>
    </citation>
    <scope>NUCLEOTIDE SEQUENCE [LARGE SCALE GENOMIC DNA]</scope>
    <source>
        <strain evidence="11 12">KMS-5</strain>
    </source>
</reference>
<organism evidence="11 12">
    <name type="scientific">Tabrizicola oligotrophica</name>
    <dbReference type="NCBI Taxonomy" id="2710650"/>
    <lineage>
        <taxon>Bacteria</taxon>
        <taxon>Pseudomonadati</taxon>
        <taxon>Pseudomonadota</taxon>
        <taxon>Alphaproteobacteria</taxon>
        <taxon>Rhodobacterales</taxon>
        <taxon>Paracoccaceae</taxon>
        <taxon>Tabrizicola</taxon>
    </lineage>
</organism>
<dbReference type="GO" id="GO:0015192">
    <property type="term" value="F:L-phenylalanine transmembrane transporter activity"/>
    <property type="evidence" value="ECO:0007669"/>
    <property type="project" value="TreeGrafter"/>
</dbReference>
<evidence type="ECO:0000256" key="5">
    <source>
        <dbReference type="ARBA" id="ARBA00022692"/>
    </source>
</evidence>
<comment type="similarity">
    <text evidence="9">Belongs to the binding-protein-dependent transport system permease family. LivHM subfamily.</text>
</comment>
<dbReference type="GO" id="GO:0015808">
    <property type="term" value="P:L-alanine transport"/>
    <property type="evidence" value="ECO:0007669"/>
    <property type="project" value="TreeGrafter"/>
</dbReference>
<dbReference type="CDD" id="cd06582">
    <property type="entry name" value="TM_PBP1_LivH_like"/>
    <property type="match status" value="1"/>
</dbReference>
<dbReference type="GO" id="GO:0015190">
    <property type="term" value="F:L-leucine transmembrane transporter activity"/>
    <property type="evidence" value="ECO:0007669"/>
    <property type="project" value="TreeGrafter"/>
</dbReference>
<dbReference type="EMBL" id="JAAIVJ010000018">
    <property type="protein sequence ID" value="NEY92035.1"/>
    <property type="molecule type" value="Genomic_DNA"/>
</dbReference>
<evidence type="ECO:0000256" key="4">
    <source>
        <dbReference type="ARBA" id="ARBA00022519"/>
    </source>
</evidence>
<evidence type="ECO:0000256" key="1">
    <source>
        <dbReference type="ARBA" id="ARBA00004651"/>
    </source>
</evidence>
<keyword evidence="7 10" id="KW-1133">Transmembrane helix</keyword>
<feature type="transmembrane region" description="Helical" evidence="10">
    <location>
        <begin position="20"/>
        <end position="40"/>
    </location>
</feature>
<evidence type="ECO:0000313" key="12">
    <source>
        <dbReference type="Proteomes" id="UP000477782"/>
    </source>
</evidence>
<dbReference type="Proteomes" id="UP000477782">
    <property type="component" value="Unassembled WGS sequence"/>
</dbReference>
<keyword evidence="5 10" id="KW-0812">Transmembrane</keyword>
<keyword evidence="6" id="KW-0029">Amino-acid transport</keyword>
<feature type="transmembrane region" description="Helical" evidence="10">
    <location>
        <begin position="249"/>
        <end position="277"/>
    </location>
</feature>
<dbReference type="GO" id="GO:0042941">
    <property type="term" value="P:D-alanine transmembrane transport"/>
    <property type="evidence" value="ECO:0007669"/>
    <property type="project" value="TreeGrafter"/>
</dbReference>
<dbReference type="AlphaFoldDB" id="A0A6M0QX49"/>
<dbReference type="PANTHER" id="PTHR11795">
    <property type="entry name" value="BRANCHED-CHAIN AMINO ACID TRANSPORT SYSTEM PERMEASE PROTEIN LIVH"/>
    <property type="match status" value="1"/>
</dbReference>
<evidence type="ECO:0000256" key="7">
    <source>
        <dbReference type="ARBA" id="ARBA00022989"/>
    </source>
</evidence>